<keyword evidence="4" id="KW-1185">Reference proteome</keyword>
<dbReference type="GeneID" id="87944278"/>
<dbReference type="AlphaFoldDB" id="A0AAX4IHB0"/>
<reference evidence="4" key="1">
    <citation type="journal article" date="2023" name="bioRxiv">
        <title>Complete genome of the Medicago anthracnose fungus, Colletotrichum destructivum, reveals a mini-chromosome-like region within a core chromosome.</title>
        <authorList>
            <person name="Lapalu N."/>
            <person name="Simon A."/>
            <person name="Lu A."/>
            <person name="Plaumann P.-L."/>
            <person name="Amselem J."/>
            <person name="Pigne S."/>
            <person name="Auger A."/>
            <person name="Koch C."/>
            <person name="Dallery J.-F."/>
            <person name="O'Connell R.J."/>
        </authorList>
    </citation>
    <scope>NUCLEOTIDE SEQUENCE [LARGE SCALE GENOMIC DNA]</scope>
    <source>
        <strain evidence="4">CBS 520.97</strain>
    </source>
</reference>
<protein>
    <submittedName>
        <fullName evidence="3">TauD/TfdA-like domain, taurine dioxygenase TauD-like superfamily</fullName>
    </submittedName>
</protein>
<dbReference type="RefSeq" id="XP_062779985.1">
    <property type="nucleotide sequence ID" value="XM_062923934.1"/>
</dbReference>
<dbReference type="InterPro" id="IPR003819">
    <property type="entry name" value="TauD/TfdA-like"/>
</dbReference>
<name>A0AAX4IHB0_9PEZI</name>
<feature type="domain" description="TauD/TfdA-like" evidence="2">
    <location>
        <begin position="95"/>
        <end position="339"/>
    </location>
</feature>
<sequence length="354" mass="40478">MYWLSLDVFLRAKLSLTSTPKGPARSLASYLPLPNMRQVARYVRSTCGFRKVTLDTFASSTLIPHPRCHATVHTPSPLSYDLRCLEAPRLSHAKDPDHVRQISQHLEKVGMLKIKLGFPDSNSDYLKQLLHSLHEHHNHQLPISHSATRGWFWDVRPSETNFQAGDHQARSETMNDFPWHTDCSYEEPPPRYFALQVLQHDRYGGGTLSVLNVQRLSELLPPSARAALKAPEYRISIPSEFIKDPSRKHIHATVLATSPDGESTMIRYREDILEPLTDRASRALEELKEALVRKEVQAQATVHLRSSDLPKGSIILMDNRRWLHARNHINDPARHLRRVRWDVCPFGDASESRA</sequence>
<accession>A0AAX4IHB0</accession>
<dbReference type="Pfam" id="PF02668">
    <property type="entry name" value="TauD"/>
    <property type="match status" value="1"/>
</dbReference>
<evidence type="ECO:0000259" key="2">
    <source>
        <dbReference type="Pfam" id="PF02668"/>
    </source>
</evidence>
<dbReference type="KEGG" id="cdet:87944278"/>
<dbReference type="EMBL" id="CP137309">
    <property type="protein sequence ID" value="WQF82761.1"/>
    <property type="molecule type" value="Genomic_DNA"/>
</dbReference>
<organism evidence="3 4">
    <name type="scientific">Colletotrichum destructivum</name>
    <dbReference type="NCBI Taxonomy" id="34406"/>
    <lineage>
        <taxon>Eukaryota</taxon>
        <taxon>Fungi</taxon>
        <taxon>Dikarya</taxon>
        <taxon>Ascomycota</taxon>
        <taxon>Pezizomycotina</taxon>
        <taxon>Sordariomycetes</taxon>
        <taxon>Hypocreomycetidae</taxon>
        <taxon>Glomerellales</taxon>
        <taxon>Glomerellaceae</taxon>
        <taxon>Colletotrichum</taxon>
        <taxon>Colletotrichum destructivum species complex</taxon>
    </lineage>
</organism>
<dbReference type="SUPFAM" id="SSF51197">
    <property type="entry name" value="Clavaminate synthase-like"/>
    <property type="match status" value="1"/>
</dbReference>
<evidence type="ECO:0000313" key="4">
    <source>
        <dbReference type="Proteomes" id="UP001322277"/>
    </source>
</evidence>
<dbReference type="Gene3D" id="3.60.130.10">
    <property type="entry name" value="Clavaminate synthase-like"/>
    <property type="match status" value="1"/>
</dbReference>
<proteinExistence type="predicted"/>
<dbReference type="Proteomes" id="UP001322277">
    <property type="component" value="Chromosome 5"/>
</dbReference>
<dbReference type="InterPro" id="IPR042098">
    <property type="entry name" value="TauD-like_sf"/>
</dbReference>
<dbReference type="GO" id="GO:0016491">
    <property type="term" value="F:oxidoreductase activity"/>
    <property type="evidence" value="ECO:0007669"/>
    <property type="project" value="UniProtKB-KW"/>
</dbReference>
<keyword evidence="1" id="KW-0560">Oxidoreductase</keyword>
<evidence type="ECO:0000256" key="1">
    <source>
        <dbReference type="ARBA" id="ARBA00023002"/>
    </source>
</evidence>
<evidence type="ECO:0000313" key="3">
    <source>
        <dbReference type="EMBL" id="WQF82761.1"/>
    </source>
</evidence>
<gene>
    <name evidence="3" type="ORF">CDEST_07775</name>
</gene>